<keyword evidence="7" id="KW-1185">Reference proteome</keyword>
<dbReference type="OrthoDB" id="76388at2759"/>
<accession>A0A6A6CSR7</accession>
<gene>
    <name evidence="6" type="ORF">M409DRAFT_64769</name>
</gene>
<dbReference type="RefSeq" id="XP_033670632.1">
    <property type="nucleotide sequence ID" value="XM_033816222.1"/>
</dbReference>
<dbReference type="InterPro" id="IPR051185">
    <property type="entry name" value="ASPM"/>
</dbReference>
<dbReference type="GO" id="GO:0000922">
    <property type="term" value="C:spindle pole"/>
    <property type="evidence" value="ECO:0007669"/>
    <property type="project" value="TreeGrafter"/>
</dbReference>
<evidence type="ECO:0000259" key="5">
    <source>
        <dbReference type="PROSITE" id="PS50021"/>
    </source>
</evidence>
<evidence type="ECO:0000313" key="7">
    <source>
        <dbReference type="Proteomes" id="UP000799537"/>
    </source>
</evidence>
<dbReference type="PROSITE" id="PS50021">
    <property type="entry name" value="CH"/>
    <property type="match status" value="1"/>
</dbReference>
<dbReference type="AlphaFoldDB" id="A0A6A6CSR7"/>
<feature type="region of interest" description="Disordered" evidence="4">
    <location>
        <begin position="330"/>
        <end position="423"/>
    </location>
</feature>
<evidence type="ECO:0000256" key="1">
    <source>
        <dbReference type="ARBA" id="ARBA00004496"/>
    </source>
</evidence>
<dbReference type="SUPFAM" id="SSF47576">
    <property type="entry name" value="Calponin-homology domain, CH-domain"/>
    <property type="match status" value="1"/>
</dbReference>
<feature type="region of interest" description="Disordered" evidence="4">
    <location>
        <begin position="267"/>
        <end position="316"/>
    </location>
</feature>
<protein>
    <recommendedName>
        <fullName evidence="5">Calponin-homology (CH) domain-containing protein</fullName>
    </recommendedName>
</protein>
<evidence type="ECO:0000313" key="6">
    <source>
        <dbReference type="EMBL" id="KAF2169743.1"/>
    </source>
</evidence>
<feature type="region of interest" description="Disordered" evidence="4">
    <location>
        <begin position="1"/>
        <end position="22"/>
    </location>
</feature>
<dbReference type="GO" id="GO:0005737">
    <property type="term" value="C:cytoplasm"/>
    <property type="evidence" value="ECO:0007669"/>
    <property type="project" value="UniProtKB-SubCell"/>
</dbReference>
<keyword evidence="3" id="KW-0112">Calmodulin-binding</keyword>
<sequence length="1068" mass="116765">MKRNSISTPCPAPTDGSSSHRLSISSAYNNTVNEDTAHIEYTRAFEPTIRNTKPRRSSLVHGKMAKKAPVTVFEEVKEDEELVISKPLGKSTLLSKPARKPAVGAMAGGGRGVEQLAGGSRELGQSRARASLGGAELGISRVERMQQMPGVGGGMADRRKSIRSEDLFGPAIKKEPRRKTIFIPEDTTICTIHPGANTTAGLDDTFNIQLFPDEVSTQPEEKAEDKTSHLSKPVRRPRMSLSAAPRRVPLVPIRPSEYTDGFDVCGHDTGKENLAPGAQKSFKPTTKSSPDGRRHMERMAHPKASQPTATQSHGANAVRINRTVRPSLMQPTAATHARQINAARPAVPVPTALSRASQATRGAPPPTAAPRATKPLSAATTAAKPTMRHSMDNARPSLSRNNSPRNSPSSNANNANNATEKKSLRQHIDMKRLELQASKLSLYPVLPENLSQPELYEDRWLSQQEVALTEVINEIFAAAERHSPIGSQTMPLRESLIAIYHQPEVAMLHQRLQASLIYGALSRPRATSTTADPARDIGLRKKFISLFLETYDEDSLRAATEVIVGRQIPKRDSTGDANGIISSEQILDPRAGRRALTGFLETFFVSPADIDFAECARAGDNSDHETIRWRKSILRSVLLVWLLDQAKASDLVNGCLFKKTSAKKSSTAVLVTFAGMMMPSVGDIVRAMKQFDYEVSHVQDPLDEVHYEISNLAVHLRDGIMLTRLVEILLYNQKTIPAASDDANATITIQMPDSTQLLSEMYLPDTSLNGRLLSQHLKMPCLGHAQKHFNVQIALSALENHGIRGANVVGDIATDDLVNGHREKTLSLLWSLVSTFGLSHLVDFKYVALDAHRGEEKAIAQESLNHQEPEKLLLEWAAAYAAKQGVKVTNLTTSFANGKAYSAILCGFQVYISSTNNGATTLEARLTALGCSTAFVKQLTSSVGNIPSRETTVSNLAFLASRLLPLSRQHHAALILQRAYRQHRAPMVASQHIALMRLAHNCARVVQTQQRAVAAAVTIQRAWRAVLDARISKLSSDVEVFQSLARGWGARRRMRRNGGLTGRVMGGW</sequence>
<reference evidence="6" key="1">
    <citation type="journal article" date="2020" name="Stud. Mycol.">
        <title>101 Dothideomycetes genomes: a test case for predicting lifestyles and emergence of pathogens.</title>
        <authorList>
            <person name="Haridas S."/>
            <person name="Albert R."/>
            <person name="Binder M."/>
            <person name="Bloem J."/>
            <person name="Labutti K."/>
            <person name="Salamov A."/>
            <person name="Andreopoulos B."/>
            <person name="Baker S."/>
            <person name="Barry K."/>
            <person name="Bills G."/>
            <person name="Bluhm B."/>
            <person name="Cannon C."/>
            <person name="Castanera R."/>
            <person name="Culley D."/>
            <person name="Daum C."/>
            <person name="Ezra D."/>
            <person name="Gonzalez J."/>
            <person name="Henrissat B."/>
            <person name="Kuo A."/>
            <person name="Liang C."/>
            <person name="Lipzen A."/>
            <person name="Lutzoni F."/>
            <person name="Magnuson J."/>
            <person name="Mondo S."/>
            <person name="Nolan M."/>
            <person name="Ohm R."/>
            <person name="Pangilinan J."/>
            <person name="Park H.-J."/>
            <person name="Ramirez L."/>
            <person name="Alfaro M."/>
            <person name="Sun H."/>
            <person name="Tritt A."/>
            <person name="Yoshinaga Y."/>
            <person name="Zwiers L.-H."/>
            <person name="Turgeon B."/>
            <person name="Goodwin S."/>
            <person name="Spatafora J."/>
            <person name="Crous P."/>
            <person name="Grigoriev I."/>
        </authorList>
    </citation>
    <scope>NUCLEOTIDE SEQUENCE</scope>
    <source>
        <strain evidence="6">ATCC 36951</strain>
    </source>
</reference>
<feature type="domain" description="Calponin-homology (CH)" evidence="5">
    <location>
        <begin position="678"/>
        <end position="837"/>
    </location>
</feature>
<dbReference type="GeneID" id="54569494"/>
<keyword evidence="2" id="KW-0963">Cytoplasm</keyword>
<evidence type="ECO:0000256" key="3">
    <source>
        <dbReference type="ARBA" id="ARBA00022860"/>
    </source>
</evidence>
<feature type="compositionally biased region" description="Basic and acidic residues" evidence="4">
    <location>
        <begin position="219"/>
        <end position="228"/>
    </location>
</feature>
<feature type="region of interest" description="Disordered" evidence="4">
    <location>
        <begin position="216"/>
        <end position="241"/>
    </location>
</feature>
<dbReference type="GO" id="GO:0000278">
    <property type="term" value="P:mitotic cell cycle"/>
    <property type="evidence" value="ECO:0007669"/>
    <property type="project" value="TreeGrafter"/>
</dbReference>
<dbReference type="InterPro" id="IPR001715">
    <property type="entry name" value="CH_dom"/>
</dbReference>
<evidence type="ECO:0000256" key="2">
    <source>
        <dbReference type="ARBA" id="ARBA00022490"/>
    </source>
</evidence>
<feature type="compositionally biased region" description="Polar residues" evidence="4">
    <location>
        <begin position="305"/>
        <end position="314"/>
    </location>
</feature>
<dbReference type="GO" id="GO:0051295">
    <property type="term" value="P:establishment of meiotic spindle localization"/>
    <property type="evidence" value="ECO:0007669"/>
    <property type="project" value="TreeGrafter"/>
</dbReference>
<feature type="region of interest" description="Disordered" evidence="4">
    <location>
        <begin position="102"/>
        <end position="127"/>
    </location>
</feature>
<dbReference type="PANTHER" id="PTHR22706">
    <property type="entry name" value="ASSEMBLY FACTOR FOR SPINDLE MICROTUBULES"/>
    <property type="match status" value="1"/>
</dbReference>
<dbReference type="Proteomes" id="UP000799537">
    <property type="component" value="Unassembled WGS sequence"/>
</dbReference>
<proteinExistence type="predicted"/>
<comment type="subcellular location">
    <subcellularLocation>
        <location evidence="1">Cytoplasm</location>
    </subcellularLocation>
</comment>
<dbReference type="InterPro" id="IPR036872">
    <property type="entry name" value="CH_dom_sf"/>
</dbReference>
<dbReference type="GO" id="GO:0005516">
    <property type="term" value="F:calmodulin binding"/>
    <property type="evidence" value="ECO:0007669"/>
    <property type="project" value="UniProtKB-KW"/>
</dbReference>
<feature type="compositionally biased region" description="Low complexity" evidence="4">
    <location>
        <begin position="393"/>
        <end position="418"/>
    </location>
</feature>
<feature type="compositionally biased region" description="Basic and acidic residues" evidence="4">
    <location>
        <begin position="290"/>
        <end position="300"/>
    </location>
</feature>
<evidence type="ECO:0000256" key="4">
    <source>
        <dbReference type="SAM" id="MobiDB-lite"/>
    </source>
</evidence>
<organism evidence="6 7">
    <name type="scientific">Zasmidium cellare ATCC 36951</name>
    <dbReference type="NCBI Taxonomy" id="1080233"/>
    <lineage>
        <taxon>Eukaryota</taxon>
        <taxon>Fungi</taxon>
        <taxon>Dikarya</taxon>
        <taxon>Ascomycota</taxon>
        <taxon>Pezizomycotina</taxon>
        <taxon>Dothideomycetes</taxon>
        <taxon>Dothideomycetidae</taxon>
        <taxon>Mycosphaerellales</taxon>
        <taxon>Mycosphaerellaceae</taxon>
        <taxon>Zasmidium</taxon>
    </lineage>
</organism>
<dbReference type="GO" id="GO:0007051">
    <property type="term" value="P:spindle organization"/>
    <property type="evidence" value="ECO:0007669"/>
    <property type="project" value="TreeGrafter"/>
</dbReference>
<name>A0A6A6CSR7_ZASCE</name>
<dbReference type="EMBL" id="ML993587">
    <property type="protein sequence ID" value="KAF2169743.1"/>
    <property type="molecule type" value="Genomic_DNA"/>
</dbReference>
<dbReference type="CDD" id="cd21223">
    <property type="entry name" value="CH_ASPM_rpt1"/>
    <property type="match status" value="1"/>
</dbReference>
<dbReference type="Gene3D" id="1.10.418.10">
    <property type="entry name" value="Calponin-like domain"/>
    <property type="match status" value="2"/>
</dbReference>
<dbReference type="PANTHER" id="PTHR22706:SF1">
    <property type="entry name" value="ASSEMBLY FACTOR FOR SPINDLE MICROTUBULES"/>
    <property type="match status" value="1"/>
</dbReference>